<name>A0A918YFM7_9ACTN</name>
<dbReference type="AlphaFoldDB" id="A0A918YFM7"/>
<dbReference type="RefSeq" id="WP_189949644.1">
    <property type="nucleotide sequence ID" value="NZ_BMVG01000002.1"/>
</dbReference>
<evidence type="ECO:0000313" key="2">
    <source>
        <dbReference type="Proteomes" id="UP000655443"/>
    </source>
</evidence>
<proteinExistence type="predicted"/>
<dbReference type="EMBL" id="BMVG01000002">
    <property type="protein sequence ID" value="GHE00246.1"/>
    <property type="molecule type" value="Genomic_DNA"/>
</dbReference>
<organism evidence="1 2">
    <name type="scientific">Streptomyces alanosinicus</name>
    <dbReference type="NCBI Taxonomy" id="68171"/>
    <lineage>
        <taxon>Bacteria</taxon>
        <taxon>Bacillati</taxon>
        <taxon>Actinomycetota</taxon>
        <taxon>Actinomycetes</taxon>
        <taxon>Kitasatosporales</taxon>
        <taxon>Streptomycetaceae</taxon>
        <taxon>Streptomyces</taxon>
    </lineage>
</organism>
<accession>A0A918YFM7</accession>
<dbReference type="Proteomes" id="UP000655443">
    <property type="component" value="Unassembled WGS sequence"/>
</dbReference>
<gene>
    <name evidence="1" type="ORF">GCM10010339_14650</name>
</gene>
<reference evidence="1" key="1">
    <citation type="journal article" date="2014" name="Int. J. Syst. Evol. Microbiol.">
        <title>Complete genome sequence of Corynebacterium casei LMG S-19264T (=DSM 44701T), isolated from a smear-ripened cheese.</title>
        <authorList>
            <consortium name="US DOE Joint Genome Institute (JGI-PGF)"/>
            <person name="Walter F."/>
            <person name="Albersmeier A."/>
            <person name="Kalinowski J."/>
            <person name="Ruckert C."/>
        </authorList>
    </citation>
    <scope>NUCLEOTIDE SEQUENCE</scope>
    <source>
        <strain evidence="1">JCM 4714</strain>
    </source>
</reference>
<comment type="caution">
    <text evidence="1">The sequence shown here is derived from an EMBL/GenBank/DDBJ whole genome shotgun (WGS) entry which is preliminary data.</text>
</comment>
<reference evidence="1" key="2">
    <citation type="submission" date="2020-09" db="EMBL/GenBank/DDBJ databases">
        <authorList>
            <person name="Sun Q."/>
            <person name="Ohkuma M."/>
        </authorList>
    </citation>
    <scope>NUCLEOTIDE SEQUENCE</scope>
    <source>
        <strain evidence="1">JCM 4714</strain>
    </source>
</reference>
<protein>
    <submittedName>
        <fullName evidence="1">Uncharacterized protein</fullName>
    </submittedName>
</protein>
<keyword evidence="2" id="KW-1185">Reference proteome</keyword>
<evidence type="ECO:0000313" key="1">
    <source>
        <dbReference type="EMBL" id="GHE00246.1"/>
    </source>
</evidence>
<sequence length="98" mass="11470">MFRRAYDALAHLLGRPRSGVPAADPMDFAREVRAPDPYVWRLPNPHDARWRRWARCNRAAGFRLPIPRDEECWRIATHPGAPPWEATDDVVRPYVVKR</sequence>